<proteinExistence type="predicted"/>
<feature type="region of interest" description="Disordered" evidence="1">
    <location>
        <begin position="119"/>
        <end position="140"/>
    </location>
</feature>
<accession>A0ABW2I153</accession>
<dbReference type="Proteomes" id="UP001596548">
    <property type="component" value="Unassembled WGS sequence"/>
</dbReference>
<protein>
    <submittedName>
        <fullName evidence="2">DUF5994 family protein</fullName>
    </submittedName>
</protein>
<dbReference type="InterPro" id="IPR046036">
    <property type="entry name" value="DUF5994"/>
</dbReference>
<dbReference type="RefSeq" id="WP_378975372.1">
    <property type="nucleotide sequence ID" value="NZ_JBHTBJ010000033.1"/>
</dbReference>
<dbReference type="EMBL" id="JBHTBJ010000033">
    <property type="protein sequence ID" value="MFC7278486.1"/>
    <property type="molecule type" value="Genomic_DNA"/>
</dbReference>
<keyword evidence="3" id="KW-1185">Reference proteome</keyword>
<name>A0ABW2I153_9ACTN</name>
<evidence type="ECO:0000256" key="1">
    <source>
        <dbReference type="SAM" id="MobiDB-lite"/>
    </source>
</evidence>
<comment type="caution">
    <text evidence="2">The sequence shown here is derived from an EMBL/GenBank/DDBJ whole genome shotgun (WGS) entry which is preliminary data.</text>
</comment>
<gene>
    <name evidence="2" type="ORF">ACFQS1_31285</name>
</gene>
<evidence type="ECO:0000313" key="2">
    <source>
        <dbReference type="EMBL" id="MFC7278486.1"/>
    </source>
</evidence>
<sequence>MASPTYQPDSAAACGPPQAQLEPKGFRHTLLDAGWWPSSADLDAELRVLVPVLEHVRGPVTRLLLSVGGWAARPHEIITDGRTVTLGYLAGQSPSMMTVLCADGGMFTVRVAPPGPAFGALGRPGTGRDQDGCQSEGGGLGLLPKRAVR</sequence>
<organism evidence="2 3">
    <name type="scientific">Paractinoplanes rhizophilus</name>
    <dbReference type="NCBI Taxonomy" id="1416877"/>
    <lineage>
        <taxon>Bacteria</taxon>
        <taxon>Bacillati</taxon>
        <taxon>Actinomycetota</taxon>
        <taxon>Actinomycetes</taxon>
        <taxon>Micromonosporales</taxon>
        <taxon>Micromonosporaceae</taxon>
        <taxon>Paractinoplanes</taxon>
    </lineage>
</organism>
<reference evidence="3" key="1">
    <citation type="journal article" date="2019" name="Int. J. Syst. Evol. Microbiol.">
        <title>The Global Catalogue of Microorganisms (GCM) 10K type strain sequencing project: providing services to taxonomists for standard genome sequencing and annotation.</title>
        <authorList>
            <consortium name="The Broad Institute Genomics Platform"/>
            <consortium name="The Broad Institute Genome Sequencing Center for Infectious Disease"/>
            <person name="Wu L."/>
            <person name="Ma J."/>
        </authorList>
    </citation>
    <scope>NUCLEOTIDE SEQUENCE [LARGE SCALE GENOMIC DNA]</scope>
    <source>
        <strain evidence="3">XZYJT-10</strain>
    </source>
</reference>
<dbReference type="Pfam" id="PF19457">
    <property type="entry name" value="DUF5994"/>
    <property type="match status" value="1"/>
</dbReference>
<evidence type="ECO:0000313" key="3">
    <source>
        <dbReference type="Proteomes" id="UP001596548"/>
    </source>
</evidence>